<organism evidence="2 3">
    <name type="scientific">Lentibacillus salinarum</name>
    <dbReference type="NCBI Taxonomy" id="446820"/>
    <lineage>
        <taxon>Bacteria</taxon>
        <taxon>Bacillati</taxon>
        <taxon>Bacillota</taxon>
        <taxon>Bacilli</taxon>
        <taxon>Bacillales</taxon>
        <taxon>Bacillaceae</taxon>
        <taxon>Lentibacillus</taxon>
    </lineage>
</organism>
<dbReference type="PIRSF" id="PIRSF021350">
    <property type="entry name" value="UCP021350"/>
    <property type="match status" value="1"/>
</dbReference>
<evidence type="ECO:0000259" key="1">
    <source>
        <dbReference type="Pfam" id="PF14493"/>
    </source>
</evidence>
<evidence type="ECO:0000313" key="3">
    <source>
        <dbReference type="Proteomes" id="UP001597178"/>
    </source>
</evidence>
<keyword evidence="3" id="KW-1185">Reference proteome</keyword>
<comment type="caution">
    <text evidence="2">The sequence shown here is derived from an EMBL/GenBank/DDBJ whole genome shotgun (WGS) entry which is preliminary data.</text>
</comment>
<dbReference type="InterPro" id="IPR008308">
    <property type="entry name" value="YpbB-like"/>
</dbReference>
<dbReference type="Pfam" id="PF14493">
    <property type="entry name" value="HTH_40"/>
    <property type="match status" value="1"/>
</dbReference>
<gene>
    <name evidence="2" type="ORF">ACFQ4A_02695</name>
</gene>
<dbReference type="EMBL" id="JBHTNH010000002">
    <property type="protein sequence ID" value="MFD1360587.1"/>
    <property type="molecule type" value="Genomic_DNA"/>
</dbReference>
<dbReference type="RefSeq" id="WP_382397291.1">
    <property type="nucleotide sequence ID" value="NZ_JBHTNH010000002.1"/>
</dbReference>
<reference evidence="3" key="1">
    <citation type="journal article" date="2019" name="Int. J. Syst. Evol. Microbiol.">
        <title>The Global Catalogue of Microorganisms (GCM) 10K type strain sequencing project: providing services to taxonomists for standard genome sequencing and annotation.</title>
        <authorList>
            <consortium name="The Broad Institute Genomics Platform"/>
            <consortium name="The Broad Institute Genome Sequencing Center for Infectious Disease"/>
            <person name="Wu L."/>
            <person name="Ma J."/>
        </authorList>
    </citation>
    <scope>NUCLEOTIDE SEQUENCE [LARGE SCALE GENOMIC DNA]</scope>
    <source>
        <strain evidence="3">CCUG 54822</strain>
    </source>
</reference>
<evidence type="ECO:0000313" key="2">
    <source>
        <dbReference type="EMBL" id="MFD1360587.1"/>
    </source>
</evidence>
<proteinExistence type="predicted"/>
<sequence>MLFDAIVLTSYAKFHGSRSVSAVYHLLTGKRSIQTVQDAHIYQLNDFYGIYPTLQKQAFDEHIHRLSELNLLTFTNQNAGLPTSKGKHRMEQQDTYGPIQYFKGLLYHRKASVFWERLLLLIQTMTNSKVNHFHFIPIIDKPVVADWVKTQYLKWKNHRTCFLNQLYDELFRLLQLFPEREASIVVDSLTSYNHYGMNSFQLANHYSLKQIDIPLIRMAIMHQMLTVINQNTKAYPFLAQMVYELPQTTPLTNSASKTREYLDRHYSAEEIAEMRQLKLNTIYDHMVEIALYDQTFPLEHYVTPTEQAEIRAAIDKTVSFKLKNIKQEVSETISYFQIRLVLAVEKIS</sequence>
<dbReference type="Proteomes" id="UP001597178">
    <property type="component" value="Unassembled WGS sequence"/>
</dbReference>
<dbReference type="Gene3D" id="1.10.10.1390">
    <property type="entry name" value="ATP-dependent DNA helicase RecQ"/>
    <property type="match status" value="1"/>
</dbReference>
<accession>A0ABW3ZS04</accession>
<feature type="domain" description="Helicase Helix-turn-helix" evidence="1">
    <location>
        <begin position="254"/>
        <end position="342"/>
    </location>
</feature>
<name>A0ABW3ZS04_9BACI</name>
<dbReference type="InterPro" id="IPR029491">
    <property type="entry name" value="Helicase_HTH"/>
</dbReference>
<protein>
    <submittedName>
        <fullName evidence="2">Helix-turn-helix domain-containing protein</fullName>
    </submittedName>
</protein>